<dbReference type="GO" id="GO:0044781">
    <property type="term" value="P:bacterial-type flagellum organization"/>
    <property type="evidence" value="ECO:0007669"/>
    <property type="project" value="UniProtKB-KW"/>
</dbReference>
<name>A0A7X6KWM5_9CELL</name>
<evidence type="ECO:0000313" key="4">
    <source>
        <dbReference type="EMBL" id="NKY23535.1"/>
    </source>
</evidence>
<reference evidence="4 5" key="1">
    <citation type="submission" date="2020-04" db="EMBL/GenBank/DDBJ databases">
        <title>MicrobeNet Type strains.</title>
        <authorList>
            <person name="Nicholson A.C."/>
        </authorList>
    </citation>
    <scope>NUCLEOTIDE SEQUENCE [LARGE SCALE GENOMIC DNA]</scope>
    <source>
        <strain evidence="4 5">ATCC BAA-788</strain>
    </source>
</reference>
<protein>
    <submittedName>
        <fullName evidence="4">Flagellar hook capping protein</fullName>
    </submittedName>
</protein>
<organism evidence="4 5">
    <name type="scientific">Cellulomonas denverensis</name>
    <dbReference type="NCBI Taxonomy" id="264297"/>
    <lineage>
        <taxon>Bacteria</taxon>
        <taxon>Bacillati</taxon>
        <taxon>Actinomycetota</taxon>
        <taxon>Actinomycetes</taxon>
        <taxon>Micrococcales</taxon>
        <taxon>Cellulomonadaceae</taxon>
        <taxon>Cellulomonas</taxon>
    </lineage>
</organism>
<dbReference type="EMBL" id="JAAXOX010000007">
    <property type="protein sequence ID" value="NKY23535.1"/>
    <property type="molecule type" value="Genomic_DNA"/>
</dbReference>
<keyword evidence="4" id="KW-0966">Cell projection</keyword>
<gene>
    <name evidence="4" type="ORF">HGA03_12760</name>
</gene>
<keyword evidence="4" id="KW-0282">Flagellum</keyword>
<dbReference type="InterPro" id="IPR005648">
    <property type="entry name" value="FlgD"/>
</dbReference>
<dbReference type="AlphaFoldDB" id="A0A7X6KWM5"/>
<feature type="region of interest" description="Disordered" evidence="3">
    <location>
        <begin position="133"/>
        <end position="155"/>
    </location>
</feature>
<keyword evidence="4" id="KW-0969">Cilium</keyword>
<comment type="similarity">
    <text evidence="1">Belongs to the FlgD family.</text>
</comment>
<keyword evidence="2" id="KW-1005">Bacterial flagellum biogenesis</keyword>
<feature type="compositionally biased region" description="Acidic residues" evidence="3">
    <location>
        <begin position="145"/>
        <end position="155"/>
    </location>
</feature>
<dbReference type="Pfam" id="PF03963">
    <property type="entry name" value="FlgD"/>
    <property type="match status" value="1"/>
</dbReference>
<evidence type="ECO:0000313" key="5">
    <source>
        <dbReference type="Proteomes" id="UP000581206"/>
    </source>
</evidence>
<proteinExistence type="inferred from homology"/>
<accession>A0A7X6KWM5</accession>
<dbReference type="RefSeq" id="WP_168630675.1">
    <property type="nucleotide sequence ID" value="NZ_BONL01000001.1"/>
</dbReference>
<keyword evidence="5" id="KW-1185">Reference proteome</keyword>
<dbReference type="Proteomes" id="UP000581206">
    <property type="component" value="Unassembled WGS sequence"/>
</dbReference>
<sequence>MSIDVSYITEGAGNSGTTQKTASNELDRQAFLNLFVAQLKYQDPSSPMDTSQMMAQTTQLSTMESLEELTATARETFALQMRMSAADLVGKQVSWTDADGKTQNGTVSGVSYAGSVPIVLVGDEQISLNSVSFVATPGGPSELPGSDDDDTSTDA</sequence>
<evidence type="ECO:0000256" key="3">
    <source>
        <dbReference type="SAM" id="MobiDB-lite"/>
    </source>
</evidence>
<comment type="caution">
    <text evidence="4">The sequence shown here is derived from an EMBL/GenBank/DDBJ whole genome shotgun (WGS) entry which is preliminary data.</text>
</comment>
<evidence type="ECO:0000256" key="1">
    <source>
        <dbReference type="ARBA" id="ARBA00010577"/>
    </source>
</evidence>
<evidence type="ECO:0000256" key="2">
    <source>
        <dbReference type="ARBA" id="ARBA00022795"/>
    </source>
</evidence>